<evidence type="ECO:0000259" key="1">
    <source>
        <dbReference type="Pfam" id="PF24032"/>
    </source>
</evidence>
<name>A0A8S5PBW5_9CAUD</name>
<dbReference type="SUPFAM" id="SSF69279">
    <property type="entry name" value="Phage tail proteins"/>
    <property type="match status" value="1"/>
</dbReference>
<protein>
    <submittedName>
        <fullName evidence="2">Tail protein</fullName>
    </submittedName>
</protein>
<proteinExistence type="predicted"/>
<dbReference type="EMBL" id="BK015371">
    <property type="protein sequence ID" value="DAE03716.1"/>
    <property type="molecule type" value="Genomic_DNA"/>
</dbReference>
<organism evidence="2">
    <name type="scientific">Myoviridae sp. ct3D84</name>
    <dbReference type="NCBI Taxonomy" id="2825023"/>
    <lineage>
        <taxon>Viruses</taxon>
        <taxon>Duplodnaviria</taxon>
        <taxon>Heunggongvirae</taxon>
        <taxon>Uroviricota</taxon>
        <taxon>Caudoviricetes</taxon>
    </lineage>
</organism>
<sequence length="430" mass="46357">MKPRQAEVDLYYNGAAVKTVMDEYITGISYTDPASGAADSLDISIHDRARQWITAWMPISGDTLSAKISLSGDDAGGIPLDCGFFVLDKFEFGGWPVTGTISAVSTPADGGFMATVRTQNWEGVTIKEIGTEIAARAGLKLAWDVSGADFIIKSVEQSEQTDSDFFSSLCETYGLEVKVYRQKIVVYDREAYKGKAPVRTIGTESLISWSWSKDMAGTYTGGEYTYTDISTEADIAVSIGNGKRILKQSGKADSRADAERKIRAAVNKANHGSTKLSASIIGDAQLVSAQCVTVVGIGRLSGKYYIDSITHNISGSGYTMDLEMSLVESMSDEVMKDSIGRLYAVGVITDMSYWIARYTQVKYLDGLIVNMATVIKVNRGGSSISTVSAALDVLTQYGVINSPTYWAAKYTLVPALDRLIINAANALTEG</sequence>
<feature type="domain" description="YqbQ/XkdQ" evidence="1">
    <location>
        <begin position="251"/>
        <end position="324"/>
    </location>
</feature>
<dbReference type="Pfam" id="PF24032">
    <property type="entry name" value="YQBQ"/>
    <property type="match status" value="1"/>
</dbReference>
<accession>A0A8S5PBW5</accession>
<reference evidence="2" key="1">
    <citation type="journal article" date="2021" name="Proc. Natl. Acad. Sci. U.S.A.">
        <title>A Catalog of Tens of Thousands of Viruses from Human Metagenomes Reveals Hidden Associations with Chronic Diseases.</title>
        <authorList>
            <person name="Tisza M.J."/>
            <person name="Buck C.B."/>
        </authorList>
    </citation>
    <scope>NUCLEOTIDE SEQUENCE</scope>
    <source>
        <strain evidence="2">Ct3D84</strain>
    </source>
</reference>
<dbReference type="InterPro" id="IPR056937">
    <property type="entry name" value="YqbQ/XkdQ"/>
</dbReference>
<evidence type="ECO:0000313" key="2">
    <source>
        <dbReference type="EMBL" id="DAE03716.1"/>
    </source>
</evidence>